<reference evidence="2 3" key="1">
    <citation type="submission" date="2013-08" db="EMBL/GenBank/DDBJ databases">
        <authorList>
            <person name="Weinstock G."/>
            <person name="Sodergren E."/>
            <person name="Wylie T."/>
            <person name="Fulton L."/>
            <person name="Fulton R."/>
            <person name="Fronick C."/>
            <person name="O'Laughlin M."/>
            <person name="Godfrey J."/>
            <person name="Miner T."/>
            <person name="Herter B."/>
            <person name="Appelbaum E."/>
            <person name="Cordes M."/>
            <person name="Lek S."/>
            <person name="Wollam A."/>
            <person name="Pepin K.H."/>
            <person name="Palsikar V.B."/>
            <person name="Mitreva M."/>
            <person name="Wilson R.K."/>
        </authorList>
    </citation>
    <scope>NUCLEOTIDE SEQUENCE [LARGE SCALE GENOMIC DNA]</scope>
    <source>
        <strain evidence="2 3">F0041</strain>
    </source>
</reference>
<protein>
    <submittedName>
        <fullName evidence="2">Uncharacterized protein</fullName>
    </submittedName>
</protein>
<feature type="region of interest" description="Disordered" evidence="1">
    <location>
        <begin position="27"/>
        <end position="46"/>
    </location>
</feature>
<dbReference type="Proteomes" id="UP000016496">
    <property type="component" value="Unassembled WGS sequence"/>
</dbReference>
<sequence>MSALTKRTAIKWICRIKKELKSSAEPMKMIKGGLHKRNKTGITDTTGRGRSYCPDCRHRTLAQSI</sequence>
<dbReference type="HOGENOM" id="CLU_2840763_0_0_10"/>
<dbReference type="EMBL" id="AWSV01000089">
    <property type="protein sequence ID" value="ERI85470.1"/>
    <property type="molecule type" value="Genomic_DNA"/>
</dbReference>
<proteinExistence type="predicted"/>
<organism evidence="2 3">
    <name type="scientific">Bacteroides pyogenes F0041</name>
    <dbReference type="NCBI Taxonomy" id="1321819"/>
    <lineage>
        <taxon>Bacteria</taxon>
        <taxon>Pseudomonadati</taxon>
        <taxon>Bacteroidota</taxon>
        <taxon>Bacteroidia</taxon>
        <taxon>Bacteroidales</taxon>
        <taxon>Bacteroidaceae</taxon>
        <taxon>Bacteroides</taxon>
    </lineage>
</organism>
<evidence type="ECO:0000313" key="3">
    <source>
        <dbReference type="Proteomes" id="UP000016496"/>
    </source>
</evidence>
<name>U2CLP7_9BACE</name>
<dbReference type="AlphaFoldDB" id="U2CLP7"/>
<evidence type="ECO:0000313" key="2">
    <source>
        <dbReference type="EMBL" id="ERI85470.1"/>
    </source>
</evidence>
<gene>
    <name evidence="2" type="ORF">HMPREF1981_01642</name>
</gene>
<evidence type="ECO:0000256" key="1">
    <source>
        <dbReference type="SAM" id="MobiDB-lite"/>
    </source>
</evidence>
<accession>U2CLP7</accession>
<comment type="caution">
    <text evidence="2">The sequence shown here is derived from an EMBL/GenBank/DDBJ whole genome shotgun (WGS) entry which is preliminary data.</text>
</comment>